<feature type="compositionally biased region" description="Polar residues" evidence="1">
    <location>
        <begin position="245"/>
        <end position="256"/>
    </location>
</feature>
<feature type="compositionally biased region" description="Basic and acidic residues" evidence="1">
    <location>
        <begin position="380"/>
        <end position="408"/>
    </location>
</feature>
<dbReference type="EMBL" id="OX465080">
    <property type="protein sequence ID" value="CAI9282269.1"/>
    <property type="molecule type" value="Genomic_DNA"/>
</dbReference>
<feature type="compositionally biased region" description="Acidic residues" evidence="1">
    <location>
        <begin position="420"/>
        <end position="432"/>
    </location>
</feature>
<dbReference type="Pfam" id="PF11926">
    <property type="entry name" value="DUF3444"/>
    <property type="match status" value="2"/>
</dbReference>
<dbReference type="Pfam" id="PF00226">
    <property type="entry name" value="DnaJ"/>
    <property type="match status" value="1"/>
</dbReference>
<proteinExistence type="predicted"/>
<dbReference type="InterPro" id="IPR024593">
    <property type="entry name" value="DUF3444"/>
</dbReference>
<evidence type="ECO:0000313" key="4">
    <source>
        <dbReference type="Proteomes" id="UP001177003"/>
    </source>
</evidence>
<dbReference type="Proteomes" id="UP001177003">
    <property type="component" value="Chromosome 4"/>
</dbReference>
<dbReference type="PROSITE" id="PS50076">
    <property type="entry name" value="DNAJ_2"/>
    <property type="match status" value="1"/>
</dbReference>
<dbReference type="PRINTS" id="PR00625">
    <property type="entry name" value="JDOMAIN"/>
</dbReference>
<gene>
    <name evidence="3" type="ORF">LSALG_LOCUS21916</name>
</gene>
<dbReference type="Gene3D" id="1.10.287.110">
    <property type="entry name" value="DnaJ domain"/>
    <property type="match status" value="1"/>
</dbReference>
<evidence type="ECO:0000259" key="2">
    <source>
        <dbReference type="PROSITE" id="PS50076"/>
    </source>
</evidence>
<dbReference type="InterPro" id="IPR001623">
    <property type="entry name" value="DnaJ_domain"/>
</dbReference>
<feature type="compositionally biased region" description="Polar residues" evidence="1">
    <location>
        <begin position="158"/>
        <end position="172"/>
    </location>
</feature>
<accession>A0AA35YY29</accession>
<dbReference type="InterPro" id="IPR036869">
    <property type="entry name" value="J_dom_sf"/>
</dbReference>
<feature type="region of interest" description="Disordered" evidence="1">
    <location>
        <begin position="663"/>
        <end position="729"/>
    </location>
</feature>
<feature type="region of interest" description="Disordered" evidence="1">
    <location>
        <begin position="628"/>
        <end position="649"/>
    </location>
</feature>
<feature type="domain" description="J" evidence="2">
    <location>
        <begin position="67"/>
        <end position="131"/>
    </location>
</feature>
<feature type="compositionally biased region" description="Low complexity" evidence="1">
    <location>
        <begin position="666"/>
        <end position="687"/>
    </location>
</feature>
<dbReference type="PANTHER" id="PTHR45089:SF58">
    <property type="entry name" value="DNAJ DOMAIN, CHAPERONE J-DOMAIN SUPERFAMILY"/>
    <property type="match status" value="1"/>
</dbReference>
<dbReference type="SUPFAM" id="SSF46565">
    <property type="entry name" value="Chaperone J-domain"/>
    <property type="match status" value="1"/>
</dbReference>
<name>A0AA35YY29_LACSI</name>
<feature type="compositionally biased region" description="Low complexity" evidence="1">
    <location>
        <begin position="327"/>
        <end position="337"/>
    </location>
</feature>
<protein>
    <recommendedName>
        <fullName evidence="2">J domain-containing protein</fullName>
    </recommendedName>
</protein>
<evidence type="ECO:0000256" key="1">
    <source>
        <dbReference type="SAM" id="MobiDB-lite"/>
    </source>
</evidence>
<reference evidence="3" key="1">
    <citation type="submission" date="2023-04" db="EMBL/GenBank/DDBJ databases">
        <authorList>
            <person name="Vijverberg K."/>
            <person name="Xiong W."/>
            <person name="Schranz E."/>
        </authorList>
    </citation>
    <scope>NUCLEOTIDE SEQUENCE</scope>
</reference>
<dbReference type="SMART" id="SM00271">
    <property type="entry name" value="DnaJ"/>
    <property type="match status" value="1"/>
</dbReference>
<dbReference type="PANTHER" id="PTHR45089">
    <property type="entry name" value="DNAJ HEAT SHOCK AMINO-TERMINAL DOMAIN PROTEIN-RELATED"/>
    <property type="match status" value="1"/>
</dbReference>
<organism evidence="3 4">
    <name type="scientific">Lactuca saligna</name>
    <name type="common">Willowleaf lettuce</name>
    <dbReference type="NCBI Taxonomy" id="75948"/>
    <lineage>
        <taxon>Eukaryota</taxon>
        <taxon>Viridiplantae</taxon>
        <taxon>Streptophyta</taxon>
        <taxon>Embryophyta</taxon>
        <taxon>Tracheophyta</taxon>
        <taxon>Spermatophyta</taxon>
        <taxon>Magnoliopsida</taxon>
        <taxon>eudicotyledons</taxon>
        <taxon>Gunneridae</taxon>
        <taxon>Pentapetalae</taxon>
        <taxon>asterids</taxon>
        <taxon>campanulids</taxon>
        <taxon>Asterales</taxon>
        <taxon>Asteraceae</taxon>
        <taxon>Cichorioideae</taxon>
        <taxon>Cichorieae</taxon>
        <taxon>Lactucinae</taxon>
        <taxon>Lactuca</taxon>
    </lineage>
</organism>
<feature type="compositionally biased region" description="Polar residues" evidence="1">
    <location>
        <begin position="280"/>
        <end position="295"/>
    </location>
</feature>
<feature type="region of interest" description="Disordered" evidence="1">
    <location>
        <begin position="158"/>
        <end position="187"/>
    </location>
</feature>
<dbReference type="AlphaFoldDB" id="A0AA35YY29"/>
<keyword evidence="4" id="KW-1185">Reference proteome</keyword>
<evidence type="ECO:0000313" key="3">
    <source>
        <dbReference type="EMBL" id="CAI9282269.1"/>
    </source>
</evidence>
<sequence length="947" mass="105751">MECNKDEAIRAKGLAEKKMVNNDFEGARNIALKARNLYPELENISQLITVCEVHCSSLKKINGAEKDLYGILQIETVADEATIRKQYRKLALALHPDKNKFPGAEAAFKLIGEANMILSDKGKRSLYDVKCRQPMKAPATKPQKPQTHGSYARKQFAGQNNNFNSVPSSHFNGVNHHQQQQQPPVSSLRPSFWTYCPFCNIKYEYYREFVNRPLRCQHCSKLFIAYDISAAGGVPGSRFAHEENQSANLGSNRAQPQPQPPFSHTEEVKRREKVKVNIQKDGQSSHFTHQTSNTKPEAAGSSKTVPKPMKTEPSKDTKKKRGRKIGAESGESSSDAEGGNGFGPAGNGVNYRKSSRQKPQVSYNEDAAVDESSPLKRSRKSSDDVEDAKAKKEKEKVSGNADVGKEGHGSMPNGNHVNLDDDDDDDDDDEPEFVNCPDLEFSNFDKDKEEDCFAVDQIWACYDSIDGMPRFYAKIRKVFKTQFKLKITWLEADPDDESEIKWAEEGLPVGCGKFMGGESEETKDRLMFSHQIVYKNGLKRNSFVIYPQKGEIWALFKDWDIKWGSDPENHSKFKFDIVEILDVHANGSVSVALLVKVKGFVSLFKKTAWGGLNDRKIPGNEHLRFSHRIPSTKLTGAERAGVPPGSFELDTASLPDDLGDYYYSINPDNNNSNNNNNNATTPKKNVNPEGKNGIDKDTLNVRRSPRGLKNPSDATATATATSSKGSNAFCEDGNLPKNPKIIHDFSADTQIWKFHKGQIWAILDTSNGVHQCYVKIIQIETPPFRLQVSFLKSCNNQSTVCGLFKATPGKTKPLPPEVFSHVVKAEENGPNFSIYPREQQIWALNKRQDADCECEIVEVLESDESSVKVMSLTHVPGYKSVYKAPRVQRSSDNIVVIPQKEINRFSRRIPAFLFTEEKDGALRGCWELNPAALKGLPLKGFSGGQPN</sequence>
<dbReference type="CDD" id="cd06257">
    <property type="entry name" value="DnaJ"/>
    <property type="match status" value="1"/>
</dbReference>
<feature type="region of interest" description="Disordered" evidence="1">
    <location>
        <begin position="237"/>
        <end position="440"/>
    </location>
</feature>